<dbReference type="InterPro" id="IPR003439">
    <property type="entry name" value="ABC_transporter-like_ATP-bd"/>
</dbReference>
<evidence type="ECO:0000313" key="6">
    <source>
        <dbReference type="Proteomes" id="UP001245683"/>
    </source>
</evidence>
<dbReference type="SUPFAM" id="SSF52540">
    <property type="entry name" value="P-loop containing nucleoside triphosphate hydrolases"/>
    <property type="match status" value="1"/>
</dbReference>
<dbReference type="InterPro" id="IPR027417">
    <property type="entry name" value="P-loop_NTPase"/>
</dbReference>
<evidence type="ECO:0000259" key="4">
    <source>
        <dbReference type="PROSITE" id="PS50893"/>
    </source>
</evidence>
<feature type="domain" description="ABC transporter" evidence="4">
    <location>
        <begin position="3"/>
        <end position="221"/>
    </location>
</feature>
<evidence type="ECO:0000256" key="3">
    <source>
        <dbReference type="ARBA" id="ARBA00022840"/>
    </source>
</evidence>
<dbReference type="CDD" id="cd03230">
    <property type="entry name" value="ABC_DR_subfamily_A"/>
    <property type="match status" value="1"/>
</dbReference>
<keyword evidence="3 5" id="KW-0067">ATP-binding</keyword>
<sequence length="265" mass="29441">MLLECSNLSKSYGDVQALKGVTFSLSRGLSLILGPNGSGKTTLIKILAGITKPDGGTLKLLGKNYFEVPRSDIGFAFEKTILPPNVRVEGYLRAVAELRGEDNVDDIIEIFGLGKHRTKRFRELSQGYKRRFIAAMAFAGGPKVVFLDEPFSNVDIIAKIELVEAFFELRKKIDIVIVSHVLAGLKDVDSLVLLHGGQVIMNVFGNEAKTLGGFRAVFPDEVVENDINRLVELIRSGKEPMRIEPVFPEEFIQRKLLGGWNIRQR</sequence>
<keyword evidence="2" id="KW-0547">Nucleotide-binding</keyword>
<dbReference type="GO" id="GO:0005524">
    <property type="term" value="F:ATP binding"/>
    <property type="evidence" value="ECO:0007669"/>
    <property type="project" value="UniProtKB-KW"/>
</dbReference>
<protein>
    <submittedName>
        <fullName evidence="5">ABC transporter ATP-binding protein</fullName>
    </submittedName>
</protein>
<dbReference type="EMBL" id="JAVDZE010000001">
    <property type="protein sequence ID" value="MDV3103190.1"/>
    <property type="molecule type" value="Genomic_DNA"/>
</dbReference>
<proteinExistence type="predicted"/>
<comment type="caution">
    <text evidence="5">The sequence shown here is derived from an EMBL/GenBank/DDBJ whole genome shotgun (WGS) entry which is preliminary data.</text>
</comment>
<reference evidence="5 6" key="1">
    <citation type="submission" date="2023-08" db="EMBL/GenBank/DDBJ databases">
        <title>Draft genome sequence of Thermococcus waiotapuensis WT1T, a thermophilic sulphur-dependent archaeon from order Thermococcales.</title>
        <authorList>
            <person name="Manners S.H."/>
            <person name="Carere C.R."/>
            <person name="Dhami M.K."/>
            <person name="Dobson R.C.J."/>
            <person name="Stott M.B."/>
        </authorList>
    </citation>
    <scope>NUCLEOTIDE SEQUENCE [LARGE SCALE GENOMIC DNA]</scope>
    <source>
        <strain evidence="5 6">WT1</strain>
    </source>
</reference>
<dbReference type="Gene3D" id="3.40.50.300">
    <property type="entry name" value="P-loop containing nucleotide triphosphate hydrolases"/>
    <property type="match status" value="1"/>
</dbReference>
<organism evidence="5 6">
    <name type="scientific">Thermococcus waiotapuensis</name>
    <dbReference type="NCBI Taxonomy" id="90909"/>
    <lineage>
        <taxon>Archaea</taxon>
        <taxon>Methanobacteriati</taxon>
        <taxon>Methanobacteriota</taxon>
        <taxon>Thermococci</taxon>
        <taxon>Thermococcales</taxon>
        <taxon>Thermococcaceae</taxon>
        <taxon>Thermococcus</taxon>
    </lineage>
</organism>
<keyword evidence="1" id="KW-0813">Transport</keyword>
<dbReference type="PROSITE" id="PS50893">
    <property type="entry name" value="ABC_TRANSPORTER_2"/>
    <property type="match status" value="1"/>
</dbReference>
<dbReference type="GO" id="GO:0016887">
    <property type="term" value="F:ATP hydrolysis activity"/>
    <property type="evidence" value="ECO:0007669"/>
    <property type="project" value="InterPro"/>
</dbReference>
<dbReference type="PANTHER" id="PTHR42939">
    <property type="entry name" value="ABC TRANSPORTER ATP-BINDING PROTEIN ALBC-RELATED"/>
    <property type="match status" value="1"/>
</dbReference>
<dbReference type="RefSeq" id="WP_315339641.1">
    <property type="nucleotide sequence ID" value="NZ_JAVDZE010000001.1"/>
</dbReference>
<dbReference type="Proteomes" id="UP001245683">
    <property type="component" value="Unassembled WGS sequence"/>
</dbReference>
<evidence type="ECO:0000256" key="1">
    <source>
        <dbReference type="ARBA" id="ARBA00022448"/>
    </source>
</evidence>
<dbReference type="InterPro" id="IPR051782">
    <property type="entry name" value="ABC_Transporter_VariousFunc"/>
</dbReference>
<keyword evidence="6" id="KW-1185">Reference proteome</keyword>
<dbReference type="PANTHER" id="PTHR42939:SF1">
    <property type="entry name" value="ABC TRANSPORTER ATP-BINDING PROTEIN ALBC-RELATED"/>
    <property type="match status" value="1"/>
</dbReference>
<evidence type="ECO:0000256" key="2">
    <source>
        <dbReference type="ARBA" id="ARBA00022741"/>
    </source>
</evidence>
<name>A0AAE4T0I7_9EURY</name>
<dbReference type="InterPro" id="IPR003593">
    <property type="entry name" value="AAA+_ATPase"/>
</dbReference>
<dbReference type="SMART" id="SM00382">
    <property type="entry name" value="AAA"/>
    <property type="match status" value="1"/>
</dbReference>
<dbReference type="AlphaFoldDB" id="A0AAE4T0I7"/>
<dbReference type="Pfam" id="PF00005">
    <property type="entry name" value="ABC_tran"/>
    <property type="match status" value="1"/>
</dbReference>
<evidence type="ECO:0000313" key="5">
    <source>
        <dbReference type="EMBL" id="MDV3103190.1"/>
    </source>
</evidence>
<accession>A0AAE4T0I7</accession>
<gene>
    <name evidence="5" type="ORF">RBI02_01320</name>
</gene>